<evidence type="ECO:0000259" key="2">
    <source>
        <dbReference type="Pfam" id="PF01425"/>
    </source>
</evidence>
<reference evidence="3 4" key="1">
    <citation type="submission" date="2023-12" db="EMBL/GenBank/DDBJ databases">
        <title>the genome sequence of Hyalangium sp. s54d21.</title>
        <authorList>
            <person name="Zhang X."/>
        </authorList>
    </citation>
    <scope>NUCLEOTIDE SEQUENCE [LARGE SCALE GENOMIC DNA]</scope>
    <source>
        <strain evidence="4">s54d21</strain>
    </source>
</reference>
<evidence type="ECO:0000313" key="3">
    <source>
        <dbReference type="EMBL" id="MDY7233144.1"/>
    </source>
</evidence>
<dbReference type="InterPro" id="IPR023631">
    <property type="entry name" value="Amidase_dom"/>
</dbReference>
<proteinExistence type="inferred from homology"/>
<comment type="caution">
    <text evidence="3">The sequence shown here is derived from an EMBL/GenBank/DDBJ whole genome shotgun (WGS) entry which is preliminary data.</text>
</comment>
<dbReference type="SUPFAM" id="SSF75304">
    <property type="entry name" value="Amidase signature (AS) enzymes"/>
    <property type="match status" value="1"/>
</dbReference>
<dbReference type="PANTHER" id="PTHR11895">
    <property type="entry name" value="TRANSAMIDASE"/>
    <property type="match status" value="1"/>
</dbReference>
<dbReference type="Proteomes" id="UP001291309">
    <property type="component" value="Unassembled WGS sequence"/>
</dbReference>
<gene>
    <name evidence="3" type="ORF">SYV04_42545</name>
</gene>
<evidence type="ECO:0000313" key="4">
    <source>
        <dbReference type="Proteomes" id="UP001291309"/>
    </source>
</evidence>
<sequence>MTDLSRLDAVAQASLVSRGELSALELVDAAIRRIEALEPSIHALASHDFTAARARAAQKPSGPLAGVPFLLKDLLPYPGQRCAMGSRLFRSNMAREGSPYTERLDAAGLITLGKSTTSEFGLLGSTETLLEGVTHNPWDLTRSATGSSGGAAAAVASGMVPLAHASDGGGSIRIPAAACGLFGFMPGRGRLVSTGQALPFDLLRDHCVSRSVRDSALLLSLTEEVGGKAGPPVGYVDRPLARRLRIGFYSRTIMGDAPDPEVAKALERTIALCTELGHELIEAPPPEFDGPTLSTGFFAISAAALTEVAATMKGMLGRPVGPEDFEPFTLSLIDWYRGLPSDTFSRAMVSFEDAGHRMRSYLDGYDVVLCPTVPVAPFALGTLSPELDRETLIRRTEKLAGYTPIHNIAGVPAMSVPLFTASAGWPIGSHFAARRGEEATLLGLAYQLEQAAPWRDRWPSISAT</sequence>
<dbReference type="EMBL" id="JAXIVS010000028">
    <property type="protein sequence ID" value="MDY7233144.1"/>
    <property type="molecule type" value="Genomic_DNA"/>
</dbReference>
<dbReference type="Gene3D" id="3.90.1300.10">
    <property type="entry name" value="Amidase signature (AS) domain"/>
    <property type="match status" value="1"/>
</dbReference>
<dbReference type="Pfam" id="PF01425">
    <property type="entry name" value="Amidase"/>
    <property type="match status" value="1"/>
</dbReference>
<dbReference type="InterPro" id="IPR000120">
    <property type="entry name" value="Amidase"/>
</dbReference>
<feature type="domain" description="Amidase" evidence="2">
    <location>
        <begin position="25"/>
        <end position="442"/>
    </location>
</feature>
<comment type="similarity">
    <text evidence="1">Belongs to the amidase family.</text>
</comment>
<evidence type="ECO:0000256" key="1">
    <source>
        <dbReference type="ARBA" id="ARBA00009199"/>
    </source>
</evidence>
<dbReference type="RefSeq" id="WP_321551855.1">
    <property type="nucleotide sequence ID" value="NZ_JAXIVS010000028.1"/>
</dbReference>
<accession>A0ABU5HJR6</accession>
<protein>
    <submittedName>
        <fullName evidence="3">Amidase family protein</fullName>
    </submittedName>
</protein>
<keyword evidence="4" id="KW-1185">Reference proteome</keyword>
<dbReference type="InterPro" id="IPR036928">
    <property type="entry name" value="AS_sf"/>
</dbReference>
<name>A0ABU5HJR6_9BACT</name>
<organism evidence="3 4">
    <name type="scientific">Hyalangium rubrum</name>
    <dbReference type="NCBI Taxonomy" id="3103134"/>
    <lineage>
        <taxon>Bacteria</taxon>
        <taxon>Pseudomonadati</taxon>
        <taxon>Myxococcota</taxon>
        <taxon>Myxococcia</taxon>
        <taxon>Myxococcales</taxon>
        <taxon>Cystobacterineae</taxon>
        <taxon>Archangiaceae</taxon>
        <taxon>Hyalangium</taxon>
    </lineage>
</organism>
<dbReference type="PANTHER" id="PTHR11895:SF7">
    <property type="entry name" value="GLUTAMYL-TRNA(GLN) AMIDOTRANSFERASE SUBUNIT A, MITOCHONDRIAL"/>
    <property type="match status" value="1"/>
</dbReference>